<dbReference type="Gene3D" id="1.20.58.340">
    <property type="entry name" value="Magnesium transport protein CorA, transmembrane region"/>
    <property type="match status" value="1"/>
</dbReference>
<feature type="transmembrane region" description="Helical" evidence="6">
    <location>
        <begin position="248"/>
        <end position="266"/>
    </location>
</feature>
<dbReference type="InterPro" id="IPR045861">
    <property type="entry name" value="CorA_cytoplasmic_dom"/>
</dbReference>
<keyword evidence="8" id="KW-1185">Reference proteome</keyword>
<dbReference type="Pfam" id="PF01544">
    <property type="entry name" value="CorA"/>
    <property type="match status" value="1"/>
</dbReference>
<evidence type="ECO:0000313" key="7">
    <source>
        <dbReference type="EMBL" id="GAK30949.1"/>
    </source>
</evidence>
<keyword evidence="4 6" id="KW-1133">Transmembrane helix</keyword>
<proteinExistence type="inferred from homology"/>
<feature type="transmembrane region" description="Helical" evidence="6">
    <location>
        <begin position="281"/>
        <end position="303"/>
    </location>
</feature>
<evidence type="ECO:0000256" key="1">
    <source>
        <dbReference type="ARBA" id="ARBA00004141"/>
    </source>
</evidence>
<dbReference type="InterPro" id="IPR045863">
    <property type="entry name" value="CorA_TM1_TM2"/>
</dbReference>
<evidence type="ECO:0000256" key="4">
    <source>
        <dbReference type="ARBA" id="ARBA00022989"/>
    </source>
</evidence>
<dbReference type="Gene3D" id="3.30.460.20">
    <property type="entry name" value="CorA soluble domain-like"/>
    <property type="match status" value="1"/>
</dbReference>
<dbReference type="InterPro" id="IPR002523">
    <property type="entry name" value="MgTranspt_CorA/ZnTranspt_ZntB"/>
</dbReference>
<accession>A0A069CTX7</accession>
<evidence type="ECO:0000256" key="2">
    <source>
        <dbReference type="ARBA" id="ARBA00009765"/>
    </source>
</evidence>
<dbReference type="Proteomes" id="UP000030643">
    <property type="component" value="Unassembled WGS sequence"/>
</dbReference>
<dbReference type="CDD" id="cd12827">
    <property type="entry name" value="EcCorA_ZntB-like_u2"/>
    <property type="match status" value="1"/>
</dbReference>
<dbReference type="SUPFAM" id="SSF143865">
    <property type="entry name" value="CorA soluble domain-like"/>
    <property type="match status" value="1"/>
</dbReference>
<dbReference type="SUPFAM" id="SSF144083">
    <property type="entry name" value="Magnesium transport protein CorA, transmembrane region"/>
    <property type="match status" value="1"/>
</dbReference>
<dbReference type="RefSeq" id="WP_027699008.1">
    <property type="nucleotide sequence ID" value="NZ_DF820489.1"/>
</dbReference>
<name>A0A069CTX7_WEIOS</name>
<evidence type="ECO:0000256" key="6">
    <source>
        <dbReference type="SAM" id="Phobius"/>
    </source>
</evidence>
<dbReference type="eggNOG" id="COG0598">
    <property type="taxonomic scope" value="Bacteria"/>
</dbReference>
<comment type="similarity">
    <text evidence="2">Belongs to the CorA metal ion transporter (MIT) (TC 1.A.35) family.</text>
</comment>
<dbReference type="GO" id="GO:0046873">
    <property type="term" value="F:metal ion transmembrane transporter activity"/>
    <property type="evidence" value="ECO:0007669"/>
    <property type="project" value="InterPro"/>
</dbReference>
<comment type="subcellular location">
    <subcellularLocation>
        <location evidence="1">Membrane</location>
        <topology evidence="1">Multi-pass membrane protein</topology>
    </subcellularLocation>
</comment>
<keyword evidence="5 6" id="KW-0472">Membrane</keyword>
<organism evidence="7 8">
    <name type="scientific">Weissella oryzae (strain DSM 25784 / JCM 18191 / LMG 30913 / SG25)</name>
    <dbReference type="NCBI Taxonomy" id="1329250"/>
    <lineage>
        <taxon>Bacteria</taxon>
        <taxon>Bacillati</taxon>
        <taxon>Bacillota</taxon>
        <taxon>Bacilli</taxon>
        <taxon>Lactobacillales</taxon>
        <taxon>Lactobacillaceae</taxon>
        <taxon>Weissella</taxon>
    </lineage>
</organism>
<dbReference type="GO" id="GO:0016020">
    <property type="term" value="C:membrane"/>
    <property type="evidence" value="ECO:0007669"/>
    <property type="project" value="UniProtKB-SubCell"/>
</dbReference>
<dbReference type="InterPro" id="IPR047199">
    <property type="entry name" value="CorA-like"/>
</dbReference>
<dbReference type="EMBL" id="DF820489">
    <property type="protein sequence ID" value="GAK30949.1"/>
    <property type="molecule type" value="Genomic_DNA"/>
</dbReference>
<dbReference type="AlphaFoldDB" id="A0A069CTX7"/>
<evidence type="ECO:0000256" key="5">
    <source>
        <dbReference type="ARBA" id="ARBA00023136"/>
    </source>
</evidence>
<protein>
    <submittedName>
        <fullName evidence="7">Magnesium and cobalt transport protein corA</fullName>
    </submittedName>
</protein>
<reference evidence="8" key="1">
    <citation type="journal article" date="2014" name="Genome Announc.">
        <title>Draft genome sequence of Weissella oryzae SG25T, isolated from fermented rice grains.</title>
        <authorList>
            <person name="Tanizawa Y."/>
            <person name="Fujisawa T."/>
            <person name="Mochizuki T."/>
            <person name="Kaminuma E."/>
            <person name="Suzuki Y."/>
            <person name="Nakamura Y."/>
            <person name="Tohno M."/>
        </authorList>
    </citation>
    <scope>NUCLEOTIDE SEQUENCE [LARGE SCALE GENOMIC DNA]</scope>
    <source>
        <strain evidence="8">DSM 25784 / JCM 18191 / LMG 30913 / SG25</strain>
    </source>
</reference>
<dbReference type="OrthoDB" id="9803416at2"/>
<dbReference type="PANTHER" id="PTHR47891">
    <property type="entry name" value="TRANSPORTER-RELATED"/>
    <property type="match status" value="1"/>
</dbReference>
<gene>
    <name evidence="7" type="primary">corA</name>
    <name evidence="7" type="ORF">WOSG25_060690</name>
</gene>
<dbReference type="PANTHER" id="PTHR47891:SF1">
    <property type="entry name" value="CORA-MAGNESIUM AND COBALT TRANSPORTER"/>
    <property type="match status" value="1"/>
</dbReference>
<evidence type="ECO:0000256" key="3">
    <source>
        <dbReference type="ARBA" id="ARBA00022692"/>
    </source>
</evidence>
<evidence type="ECO:0000313" key="8">
    <source>
        <dbReference type="Proteomes" id="UP000030643"/>
    </source>
</evidence>
<keyword evidence="3 6" id="KW-0812">Transmembrane</keyword>
<sequence>MIITNNIFPAFTWSQIHEMDEADRKWLHTDQEIPHTILNYAIDPYESARMEYAEQSNLALMIFDVVTPTSNRATTEPVSFLFNHDGKHLYTFTRRETAFVNPLITNLASDSEHPIDQLQPLDVILQIANQLTKQFMTTVLDINRRRNPIQSEIRRVKHTQRMIDNLMDLQTALIYLGNSITTDLDLINNLSNHEAKYLTVEQQKHLNDLQIELKQALDVVDLSHQVTDSVSNAYENVANSNLNWTMKILTVWSIILTVPTIVSGFLGQNVPFPLYNVNGDFGWIFSIIITLLLMGLTTFILWLTGFLRK</sequence>